<feature type="transmembrane region" description="Helical" evidence="1">
    <location>
        <begin position="87"/>
        <end position="112"/>
    </location>
</feature>
<evidence type="ECO:0000313" key="2">
    <source>
        <dbReference type="EMBL" id="RAU82743.1"/>
    </source>
</evidence>
<dbReference type="Proteomes" id="UP000251692">
    <property type="component" value="Unassembled WGS sequence"/>
</dbReference>
<dbReference type="AlphaFoldDB" id="A0A364REM4"/>
<keyword evidence="1" id="KW-0812">Transmembrane</keyword>
<reference evidence="2 3" key="1">
    <citation type="submission" date="2018-06" db="EMBL/GenBank/DDBJ databases">
        <authorList>
            <person name="Liu Z.-W."/>
        </authorList>
    </citation>
    <scope>NUCLEOTIDE SEQUENCE [LARGE SCALE GENOMIC DNA]</scope>
    <source>
        <strain evidence="2 3">2b14</strain>
    </source>
</reference>
<dbReference type="EMBL" id="QMDV01000002">
    <property type="protein sequence ID" value="RAU82743.1"/>
    <property type="molecule type" value="Genomic_DNA"/>
</dbReference>
<feature type="transmembrane region" description="Helical" evidence="1">
    <location>
        <begin position="38"/>
        <end position="56"/>
    </location>
</feature>
<evidence type="ECO:0000256" key="1">
    <source>
        <dbReference type="SAM" id="Phobius"/>
    </source>
</evidence>
<evidence type="ECO:0008006" key="4">
    <source>
        <dbReference type="Google" id="ProtNLM"/>
    </source>
</evidence>
<organism evidence="2 3">
    <name type="scientific">Pontibacter arcticus</name>
    <dbReference type="NCBI Taxonomy" id="2080288"/>
    <lineage>
        <taxon>Bacteria</taxon>
        <taxon>Pseudomonadati</taxon>
        <taxon>Bacteroidota</taxon>
        <taxon>Cytophagia</taxon>
        <taxon>Cytophagales</taxon>
        <taxon>Hymenobacteraceae</taxon>
        <taxon>Pontibacter</taxon>
    </lineage>
</organism>
<keyword evidence="1" id="KW-0472">Membrane</keyword>
<comment type="caution">
    <text evidence="2">The sequence shown here is derived from an EMBL/GenBank/DDBJ whole genome shotgun (WGS) entry which is preliminary data.</text>
</comment>
<feature type="transmembrane region" description="Helical" evidence="1">
    <location>
        <begin position="192"/>
        <end position="223"/>
    </location>
</feature>
<feature type="transmembrane region" description="Helical" evidence="1">
    <location>
        <begin position="235"/>
        <end position="261"/>
    </location>
</feature>
<accession>A0A364REM4</accession>
<protein>
    <recommendedName>
        <fullName evidence="4">Membrane domain of glycerophosphoryl diester phosphodiesterase</fullName>
    </recommendedName>
</protein>
<feature type="transmembrane region" description="Helical" evidence="1">
    <location>
        <begin position="132"/>
        <end position="149"/>
    </location>
</feature>
<keyword evidence="1" id="KW-1133">Transmembrane helix</keyword>
<keyword evidence="3" id="KW-1185">Reference proteome</keyword>
<sequence length="296" mass="33382">MQPTSQKINLREERGFGEKLNATFAFIRANFRSLLKTLFFYVTPVALVSGLVSGFYQARLMKRVAGGQVYESYGEFNFFNQVNSVNYYFSILFTLISFFFLSLTVYSFMVVYQDEEGEVEPAAVWRHIKENLVKVIYSGVVLSVFTFLSVFMLGFGIYFGVVISMFVLIMVREELGFVDTIERSFYLIKGHWWATFGLLFVAGFIQSIIGYLAALPVGIITFLRVMQLPGAESDLLLVSATTLATVLTIYIYSVSVIALGFQYFNLVEKKDGIGFMEQAELIGQQQQGATANAGQY</sequence>
<proteinExistence type="predicted"/>
<reference evidence="2 3" key="2">
    <citation type="submission" date="2018-07" db="EMBL/GenBank/DDBJ databases">
        <title>Pontibacter sp. 2b14 genomic sequence and assembly.</title>
        <authorList>
            <person name="Du Z.-J."/>
        </authorList>
    </citation>
    <scope>NUCLEOTIDE SEQUENCE [LARGE SCALE GENOMIC DNA]</scope>
    <source>
        <strain evidence="2 3">2b14</strain>
    </source>
</reference>
<name>A0A364REM4_9BACT</name>
<evidence type="ECO:0000313" key="3">
    <source>
        <dbReference type="Proteomes" id="UP000251692"/>
    </source>
</evidence>
<gene>
    <name evidence="2" type="ORF">DP923_05665</name>
</gene>